<keyword evidence="4" id="KW-1185">Reference proteome</keyword>
<reference evidence="3 4" key="1">
    <citation type="submission" date="2015-01" db="EMBL/GenBank/DDBJ databases">
        <title>The Genome Sequence of Exophiala xenobiotica CBS118157.</title>
        <authorList>
            <consortium name="The Broad Institute Genomics Platform"/>
            <person name="Cuomo C."/>
            <person name="de Hoog S."/>
            <person name="Gorbushina A."/>
            <person name="Stielow B."/>
            <person name="Teixiera M."/>
            <person name="Abouelleil A."/>
            <person name="Chapman S.B."/>
            <person name="Priest M."/>
            <person name="Young S.K."/>
            <person name="Wortman J."/>
            <person name="Nusbaum C."/>
            <person name="Birren B."/>
        </authorList>
    </citation>
    <scope>NUCLEOTIDE SEQUENCE [LARGE SCALE GENOMIC DNA]</scope>
    <source>
        <strain evidence="3 4">CBS 118157</strain>
    </source>
</reference>
<evidence type="ECO:0000313" key="4">
    <source>
        <dbReference type="Proteomes" id="UP000054342"/>
    </source>
</evidence>
<dbReference type="InterPro" id="IPR028115">
    <property type="entry name" value="DUF4484"/>
</dbReference>
<protein>
    <recommendedName>
        <fullName evidence="2">DUF4484 domain-containing protein</fullName>
    </recommendedName>
</protein>
<dbReference type="GO" id="GO:0005811">
    <property type="term" value="C:lipid droplet"/>
    <property type="evidence" value="ECO:0007669"/>
    <property type="project" value="TreeGrafter"/>
</dbReference>
<feature type="region of interest" description="Disordered" evidence="1">
    <location>
        <begin position="144"/>
        <end position="173"/>
    </location>
</feature>
<accession>A0A0D2EH75</accession>
<feature type="domain" description="DUF4484" evidence="2">
    <location>
        <begin position="389"/>
        <end position="563"/>
    </location>
</feature>
<evidence type="ECO:0000256" key="1">
    <source>
        <dbReference type="SAM" id="MobiDB-lite"/>
    </source>
</evidence>
<dbReference type="Pfam" id="PF09804">
    <property type="entry name" value="DENND11"/>
    <property type="match status" value="1"/>
</dbReference>
<dbReference type="STRING" id="348802.A0A0D2EH75"/>
<proteinExistence type="predicted"/>
<dbReference type="InterPro" id="IPR053056">
    <property type="entry name" value="Lipid_Metab_Assoc_Protein"/>
</dbReference>
<dbReference type="Pfam" id="PF14831">
    <property type="entry name" value="DUF4484"/>
    <property type="match status" value="1"/>
</dbReference>
<dbReference type="InterPro" id="IPR018626">
    <property type="entry name" value="LCHN/Anr2"/>
</dbReference>
<dbReference type="AlphaFoldDB" id="A0A0D2EH75"/>
<dbReference type="HOGENOM" id="CLU_019791_0_0_1"/>
<feature type="compositionally biased region" description="Acidic residues" evidence="1">
    <location>
        <begin position="470"/>
        <end position="481"/>
    </location>
</feature>
<dbReference type="RefSeq" id="XP_013315363.1">
    <property type="nucleotide sequence ID" value="XM_013459909.1"/>
</dbReference>
<name>A0A0D2EH75_9EURO</name>
<feature type="compositionally biased region" description="Polar residues" evidence="1">
    <location>
        <begin position="160"/>
        <end position="173"/>
    </location>
</feature>
<feature type="region of interest" description="Disordered" evidence="1">
    <location>
        <begin position="470"/>
        <end position="511"/>
    </location>
</feature>
<organism evidence="3 4">
    <name type="scientific">Exophiala xenobiotica</name>
    <dbReference type="NCBI Taxonomy" id="348802"/>
    <lineage>
        <taxon>Eukaryota</taxon>
        <taxon>Fungi</taxon>
        <taxon>Dikarya</taxon>
        <taxon>Ascomycota</taxon>
        <taxon>Pezizomycotina</taxon>
        <taxon>Eurotiomycetes</taxon>
        <taxon>Chaetothyriomycetidae</taxon>
        <taxon>Chaetothyriales</taxon>
        <taxon>Herpotrichiellaceae</taxon>
        <taxon>Exophiala</taxon>
    </lineage>
</organism>
<evidence type="ECO:0000313" key="3">
    <source>
        <dbReference type="EMBL" id="KIW54778.1"/>
    </source>
</evidence>
<dbReference type="GeneID" id="25329023"/>
<dbReference type="PANTHER" id="PTHR28153">
    <property type="entry name" value="PROTEIN, PUTATIVE-RELATED"/>
    <property type="match status" value="1"/>
</dbReference>
<feature type="compositionally biased region" description="Acidic residues" evidence="1">
    <location>
        <begin position="417"/>
        <end position="436"/>
    </location>
</feature>
<dbReference type="PANTHER" id="PTHR28153:SF1">
    <property type="entry name" value="DUF4484 DOMAIN-CONTAINING PROTEIN"/>
    <property type="match status" value="1"/>
</dbReference>
<gene>
    <name evidence="3" type="ORF">PV05_07115</name>
</gene>
<dbReference type="EMBL" id="KN847320">
    <property type="protein sequence ID" value="KIW54778.1"/>
    <property type="molecule type" value="Genomic_DNA"/>
</dbReference>
<feature type="region of interest" description="Disordered" evidence="1">
    <location>
        <begin position="416"/>
        <end position="436"/>
    </location>
</feature>
<dbReference type="Proteomes" id="UP000054342">
    <property type="component" value="Unassembled WGS sequence"/>
</dbReference>
<sequence>MAVPTPLRIDTSSDPPVPPIAALFLVNFDNRKGYTLGWHRSIEGVQIEGVVEFKSLPSGLHNVEEDLIYFIHEDYAGLSAFVNKPDEQSERAARMLAVGVLVPLEHGRIGRSWRHAVVLEELARAQIDDLKNTTALEEYWDKHKLTPSDKEAQPSAEVNGRQTNGYRKSRSMSTATTFIPPHHSLMPHHPAITLLDALKDFGPLIFPLYRASLLRKRILIVTDTPVESSCNFVYNMSIISSISRSLSSRLPDSETPAAWLQPLFTVGVLDIPQLEQTKSWIACTTDDVLSTKPQLYDVLVLMPRSETKNASKKAFPRIVHSTPELSKSFPRTCIRASQRDYHRFVHLRQGLRRYPPCQVAINGVDERYNDDTWSTSSSSSAYAEDRAVVEPPSWPRAAYTSLVWWASAGDRRFGLTDSEEAESEQDNSLVPDEEDDQTREVALVAFFHRITEAIFGTITAAIARVDGQDPEEAYHDDEDRDESQVDQNSVEQTAPAEEEETRGLLSKQGEQAEVEVTQEDMAAMGLDSWSASDKKFVEEFVYLWLGRKAVVHSAVIECCGLRIL</sequence>
<dbReference type="OrthoDB" id="2152680at2759"/>
<evidence type="ECO:0000259" key="2">
    <source>
        <dbReference type="Pfam" id="PF14831"/>
    </source>
</evidence>